<feature type="compositionally biased region" description="Polar residues" evidence="1">
    <location>
        <begin position="1"/>
        <end position="11"/>
    </location>
</feature>
<evidence type="ECO:0000313" key="2">
    <source>
        <dbReference type="WBParaSite" id="MCU_011572-RA"/>
    </source>
</evidence>
<name>A0A5K3G058_MESCO</name>
<feature type="region of interest" description="Disordered" evidence="1">
    <location>
        <begin position="1"/>
        <end position="21"/>
    </location>
</feature>
<protein>
    <submittedName>
        <fullName evidence="2">Uncharacterized protein</fullName>
    </submittedName>
</protein>
<organism evidence="2">
    <name type="scientific">Mesocestoides corti</name>
    <name type="common">Flatworm</name>
    <dbReference type="NCBI Taxonomy" id="53468"/>
    <lineage>
        <taxon>Eukaryota</taxon>
        <taxon>Metazoa</taxon>
        <taxon>Spiralia</taxon>
        <taxon>Lophotrochozoa</taxon>
        <taxon>Platyhelminthes</taxon>
        <taxon>Cestoda</taxon>
        <taxon>Eucestoda</taxon>
        <taxon>Cyclophyllidea</taxon>
        <taxon>Mesocestoididae</taxon>
        <taxon>Mesocestoides</taxon>
    </lineage>
</organism>
<dbReference type="WBParaSite" id="MCU_011572-RA">
    <property type="protein sequence ID" value="MCU_011572-RA"/>
    <property type="gene ID" value="MCU_011572"/>
</dbReference>
<dbReference type="AlphaFoldDB" id="A0A5K3G058"/>
<sequence length="75" mass="8456">MNESTSQNHTPGSVHPSPPHCQRRSLYTSHHLQFLVGCLSFPHAIEAQSDRGLTQASVVQYICALMHRYCRIPEP</sequence>
<reference evidence="2" key="1">
    <citation type="submission" date="2019-11" db="UniProtKB">
        <authorList>
            <consortium name="WormBaseParasite"/>
        </authorList>
    </citation>
    <scope>IDENTIFICATION</scope>
</reference>
<evidence type="ECO:0000256" key="1">
    <source>
        <dbReference type="SAM" id="MobiDB-lite"/>
    </source>
</evidence>
<accession>A0A5K3G058</accession>
<proteinExistence type="predicted"/>